<name>A0A420U9J9_FUSOX</name>
<dbReference type="EMBL" id="MRCY01000004">
    <property type="protein sequence ID" value="RKL23187.1"/>
    <property type="molecule type" value="Genomic_DNA"/>
</dbReference>
<gene>
    <name evidence="1" type="ORF">BFJ68_g1393</name>
</gene>
<protein>
    <submittedName>
        <fullName evidence="1">Uncharacterized protein</fullName>
    </submittedName>
</protein>
<sequence length="62" mass="7627">MSRDLLTKNNFFIEKVLLFSNTRQFSEEEMNVYRQPFLELLSREPLWRFVNKIKTEREPADM</sequence>
<comment type="caution">
    <text evidence="1">The sequence shown here is derived from an EMBL/GenBank/DDBJ whole genome shotgun (WGS) entry which is preliminary data.</text>
</comment>
<evidence type="ECO:0000313" key="2">
    <source>
        <dbReference type="Proteomes" id="UP000285860"/>
    </source>
</evidence>
<dbReference type="InterPro" id="IPR029058">
    <property type="entry name" value="AB_hydrolase_fold"/>
</dbReference>
<proteinExistence type="predicted"/>
<evidence type="ECO:0000313" key="1">
    <source>
        <dbReference type="EMBL" id="RKL23187.1"/>
    </source>
</evidence>
<accession>A0A420U9J9</accession>
<reference evidence="1 2" key="1">
    <citation type="journal article" date="2018" name="Sci. Rep.">
        <title>Characterisation of pathogen-specific regions and novel effector candidates in Fusarium oxysporum f. sp. cepae.</title>
        <authorList>
            <person name="Armitage A.D."/>
            <person name="Taylor A."/>
            <person name="Sobczyk M.K."/>
            <person name="Baxter L."/>
            <person name="Greenfield B.P."/>
            <person name="Bates H.J."/>
            <person name="Wilson F."/>
            <person name="Jackson A.C."/>
            <person name="Ott S."/>
            <person name="Harrison R.J."/>
            <person name="Clarkson J.P."/>
        </authorList>
    </citation>
    <scope>NUCLEOTIDE SEQUENCE [LARGE SCALE GENOMIC DNA]</scope>
    <source>
        <strain evidence="1 2">Fo_A28</strain>
    </source>
</reference>
<organism evidence="1 2">
    <name type="scientific">Fusarium oxysporum</name>
    <name type="common">Fusarium vascular wilt</name>
    <dbReference type="NCBI Taxonomy" id="5507"/>
    <lineage>
        <taxon>Eukaryota</taxon>
        <taxon>Fungi</taxon>
        <taxon>Dikarya</taxon>
        <taxon>Ascomycota</taxon>
        <taxon>Pezizomycotina</taxon>
        <taxon>Sordariomycetes</taxon>
        <taxon>Hypocreomycetidae</taxon>
        <taxon>Hypocreales</taxon>
        <taxon>Nectriaceae</taxon>
        <taxon>Fusarium</taxon>
        <taxon>Fusarium oxysporum species complex</taxon>
    </lineage>
</organism>
<dbReference type="AlphaFoldDB" id="A0A420U9J9"/>
<dbReference type="Gene3D" id="3.40.50.1820">
    <property type="entry name" value="alpha/beta hydrolase"/>
    <property type="match status" value="1"/>
</dbReference>
<dbReference type="OrthoDB" id="284184at2759"/>
<dbReference type="Proteomes" id="UP000285860">
    <property type="component" value="Unassembled WGS sequence"/>
</dbReference>